<dbReference type="PANTHER" id="PTHR42879">
    <property type="entry name" value="3-OXOACYL-(ACYL-CARRIER-PROTEIN) REDUCTASE"/>
    <property type="match status" value="1"/>
</dbReference>
<dbReference type="PRINTS" id="PR00080">
    <property type="entry name" value="SDRFAMILY"/>
</dbReference>
<evidence type="ECO:0000256" key="1">
    <source>
        <dbReference type="ARBA" id="ARBA00006484"/>
    </source>
</evidence>
<protein>
    <submittedName>
        <fullName evidence="4">3-oxoacyl-[acyl-carrier-protein] reductase</fullName>
    </submittedName>
</protein>
<dbReference type="CDD" id="cd05233">
    <property type="entry name" value="SDR_c"/>
    <property type="match status" value="1"/>
</dbReference>
<evidence type="ECO:0000256" key="2">
    <source>
        <dbReference type="ARBA" id="ARBA00023002"/>
    </source>
</evidence>
<accession>A0A401HA06</accession>
<dbReference type="InterPro" id="IPR050259">
    <property type="entry name" value="SDR"/>
</dbReference>
<gene>
    <name evidence="4" type="ORF">apy_09620</name>
</gene>
<dbReference type="AlphaFoldDB" id="A0A401HA06"/>
<dbReference type="RefSeq" id="WP_131160224.1">
    <property type="nucleotide sequence ID" value="NZ_BDMD01000049.1"/>
</dbReference>
<comment type="caution">
    <text evidence="4">The sequence shown here is derived from an EMBL/GenBank/DDBJ whole genome shotgun (WGS) entry which is preliminary data.</text>
</comment>
<proteinExistence type="inferred from homology"/>
<evidence type="ECO:0000313" key="4">
    <source>
        <dbReference type="EMBL" id="GBF09237.1"/>
    </source>
</evidence>
<dbReference type="PRINTS" id="PR00081">
    <property type="entry name" value="GDHRDH"/>
</dbReference>
<dbReference type="EMBL" id="BDMD01000049">
    <property type="protein sequence ID" value="GBF09237.1"/>
    <property type="molecule type" value="Genomic_DNA"/>
</dbReference>
<reference evidence="4 5" key="1">
    <citation type="submission" date="2017-02" db="EMBL/GenBank/DDBJ databases">
        <title>isolation and characterization of a novel temperate virus Aeropyrum globular virus 1 infecting hyperthermophilic archaeon Aeropyrum.</title>
        <authorList>
            <person name="Yumiya M."/>
            <person name="Yoshida T."/>
            <person name="Sako Y."/>
        </authorList>
    </citation>
    <scope>NUCLEOTIDE SEQUENCE [LARGE SCALE GENOMIC DNA]</scope>
    <source>
        <strain evidence="4 5">YK1-12-2013</strain>
    </source>
</reference>
<dbReference type="PANTHER" id="PTHR42879:SF2">
    <property type="entry name" value="3-OXOACYL-[ACYL-CARRIER-PROTEIN] REDUCTASE FABG"/>
    <property type="match status" value="1"/>
</dbReference>
<evidence type="ECO:0000313" key="5">
    <source>
        <dbReference type="Proteomes" id="UP000291213"/>
    </source>
</evidence>
<name>A0A401HA06_AERPX</name>
<evidence type="ECO:0000259" key="3">
    <source>
        <dbReference type="SMART" id="SM00822"/>
    </source>
</evidence>
<comment type="similarity">
    <text evidence="1">Belongs to the short-chain dehydrogenases/reductases (SDR) family.</text>
</comment>
<dbReference type="Pfam" id="PF13561">
    <property type="entry name" value="adh_short_C2"/>
    <property type="match status" value="1"/>
</dbReference>
<feature type="domain" description="Ketoreductase" evidence="3">
    <location>
        <begin position="4"/>
        <end position="188"/>
    </location>
</feature>
<dbReference type="Proteomes" id="UP000291213">
    <property type="component" value="Unassembled WGS sequence"/>
</dbReference>
<dbReference type="SMART" id="SM00822">
    <property type="entry name" value="PKS_KR"/>
    <property type="match status" value="1"/>
</dbReference>
<dbReference type="OrthoDB" id="24596at2157"/>
<dbReference type="FunFam" id="3.40.50.720:FF:000173">
    <property type="entry name" value="3-oxoacyl-[acyl-carrier protein] reductase"/>
    <property type="match status" value="1"/>
</dbReference>
<sequence>METTYALVTGGSRGIGRATVLRFAREGWSVVIAYKSRADLAEKTAEEARRLGSPEAYTVRVDVGDPDSVTEMSDKVGELIPHLNVLVNAAGVLQLGGIEETSISEWEETLRVNLTGVFLVTKSLLPLMKRAPWASIVNVASIAGETGNVVAGVAYSASKAGVIGFTKRLAVQLASLGVRVNAVAPSFVETDMTRSFLDTPEKRERIASLHPLKIILKPEDVAEAILFLADPRRSRGITGHVLSINAGRRT</sequence>
<dbReference type="InterPro" id="IPR002347">
    <property type="entry name" value="SDR_fam"/>
</dbReference>
<dbReference type="Gene3D" id="3.40.50.720">
    <property type="entry name" value="NAD(P)-binding Rossmann-like Domain"/>
    <property type="match status" value="1"/>
</dbReference>
<dbReference type="InterPro" id="IPR036291">
    <property type="entry name" value="NAD(P)-bd_dom_sf"/>
</dbReference>
<organism evidence="4 5">
    <name type="scientific">Aeropyrum pernix</name>
    <dbReference type="NCBI Taxonomy" id="56636"/>
    <lineage>
        <taxon>Archaea</taxon>
        <taxon>Thermoproteota</taxon>
        <taxon>Thermoprotei</taxon>
        <taxon>Desulfurococcales</taxon>
        <taxon>Desulfurococcaceae</taxon>
        <taxon>Aeropyrum</taxon>
    </lineage>
</organism>
<dbReference type="GO" id="GO:0016491">
    <property type="term" value="F:oxidoreductase activity"/>
    <property type="evidence" value="ECO:0007669"/>
    <property type="project" value="UniProtKB-KW"/>
</dbReference>
<dbReference type="SUPFAM" id="SSF51735">
    <property type="entry name" value="NAD(P)-binding Rossmann-fold domains"/>
    <property type="match status" value="1"/>
</dbReference>
<keyword evidence="2" id="KW-0560">Oxidoreductase</keyword>
<dbReference type="InterPro" id="IPR057326">
    <property type="entry name" value="KR_dom"/>
</dbReference>